<reference evidence="3 4" key="1">
    <citation type="submission" date="2016-12" db="EMBL/GenBank/DDBJ databases">
        <title>The genomes of Aspergillus section Nigri reveals drivers in fungal speciation.</title>
        <authorList>
            <consortium name="DOE Joint Genome Institute"/>
            <person name="Vesth T.C."/>
            <person name="Nybo J."/>
            <person name="Theobald S."/>
            <person name="Brandl J."/>
            <person name="Frisvad J.C."/>
            <person name="Nielsen K.F."/>
            <person name="Lyhne E.K."/>
            <person name="Kogle M.E."/>
            <person name="Kuo A."/>
            <person name="Riley R."/>
            <person name="Clum A."/>
            <person name="Nolan M."/>
            <person name="Lipzen A."/>
            <person name="Salamov A."/>
            <person name="Henrissat B."/>
            <person name="Wiebenga A."/>
            <person name="De Vries R.P."/>
            <person name="Grigoriev I.V."/>
            <person name="Mortensen U.H."/>
            <person name="Andersen M.R."/>
            <person name="Baker S.E."/>
        </authorList>
    </citation>
    <scope>NUCLEOTIDE SEQUENCE [LARGE SCALE GENOMIC DNA]</scope>
    <source>
        <strain evidence="3 4">IBT 23096</strain>
    </source>
</reference>
<keyword evidence="1" id="KW-0663">Pyridoxal phosphate</keyword>
<protein>
    <submittedName>
        <fullName evidence="3">PLP-dependent transferase</fullName>
    </submittedName>
</protein>
<dbReference type="VEuPathDB" id="FungiDB:P170DRAFT_508182"/>
<evidence type="ECO:0000256" key="1">
    <source>
        <dbReference type="ARBA" id="ARBA00022898"/>
    </source>
</evidence>
<evidence type="ECO:0000259" key="2">
    <source>
        <dbReference type="Pfam" id="PF00266"/>
    </source>
</evidence>
<name>A0A2I2GAH9_9EURO</name>
<evidence type="ECO:0000313" key="3">
    <source>
        <dbReference type="EMBL" id="PLB49868.1"/>
    </source>
</evidence>
<organism evidence="3 4">
    <name type="scientific">Aspergillus steynii IBT 23096</name>
    <dbReference type="NCBI Taxonomy" id="1392250"/>
    <lineage>
        <taxon>Eukaryota</taxon>
        <taxon>Fungi</taxon>
        <taxon>Dikarya</taxon>
        <taxon>Ascomycota</taxon>
        <taxon>Pezizomycotina</taxon>
        <taxon>Eurotiomycetes</taxon>
        <taxon>Eurotiomycetidae</taxon>
        <taxon>Eurotiales</taxon>
        <taxon>Aspergillaceae</taxon>
        <taxon>Aspergillus</taxon>
        <taxon>Aspergillus subgen. Circumdati</taxon>
    </lineage>
</organism>
<dbReference type="Pfam" id="PF00266">
    <property type="entry name" value="Aminotran_5"/>
    <property type="match status" value="1"/>
</dbReference>
<dbReference type="RefSeq" id="XP_024705170.1">
    <property type="nucleotide sequence ID" value="XM_024854540.1"/>
</dbReference>
<gene>
    <name evidence="3" type="ORF">P170DRAFT_508182</name>
</gene>
<dbReference type="GeneID" id="36562246"/>
<dbReference type="Gene3D" id="3.40.640.10">
    <property type="entry name" value="Type I PLP-dependent aspartate aminotransferase-like (Major domain)"/>
    <property type="match status" value="1"/>
</dbReference>
<dbReference type="InterPro" id="IPR015421">
    <property type="entry name" value="PyrdxlP-dep_Trfase_major"/>
</dbReference>
<evidence type="ECO:0000313" key="4">
    <source>
        <dbReference type="Proteomes" id="UP000234275"/>
    </source>
</evidence>
<feature type="domain" description="Aminotransferase class V" evidence="2">
    <location>
        <begin position="68"/>
        <end position="347"/>
    </location>
</feature>
<dbReference type="SUPFAM" id="SSF53383">
    <property type="entry name" value="PLP-dependent transferases"/>
    <property type="match status" value="1"/>
</dbReference>
<dbReference type="GO" id="GO:0016740">
    <property type="term" value="F:transferase activity"/>
    <property type="evidence" value="ECO:0007669"/>
    <property type="project" value="UniProtKB-KW"/>
</dbReference>
<dbReference type="STRING" id="1392250.A0A2I2GAH9"/>
<comment type="caution">
    <text evidence="3">The sequence shown here is derived from an EMBL/GenBank/DDBJ whole genome shotgun (WGS) entry which is preliminary data.</text>
</comment>
<dbReference type="Proteomes" id="UP000234275">
    <property type="component" value="Unassembled WGS sequence"/>
</dbReference>
<proteinExistence type="predicted"/>
<sequence>MTRSQETAPTSFGHEMRKHFSFAPGYRNLNHGSYGTSPSAVRKKAENLREEWETRPCPFIKYDFPPLLDESRAAIADFLQVPVSTVVFVANATTGVNTVLRNLTWNPDGNDEIIQLDVIYSACGSTTKYLCEASECRVRTREVRVDYPIEDDEFVAAFRNTIRASRREGRNPRIAIFDTVCSNPGLRLPFEALTAVCREEGVLSLIDGAHGIGHIELNLAQLDPDFFVSNCHKWLFTPRSCAVFYVPQRNQAMMRSTLPTSIGFVPQSESTSNAPAVNTDKSEFVRNFEFVGTLDTIPFITVPAAIEWRRTVAGGEKKIIEYCTRLAQEGGRLVADILGTQVLDNKTRTYTDCCMSTVLLPIELSTSAPVTLPWKGRRVSVSDWAQQTLIEEYQTYLPIFPFKGRWWTRLSGQIYLEMDDFEWAGHTLVELCERLKLALSEQRTE</sequence>
<dbReference type="InterPro" id="IPR015424">
    <property type="entry name" value="PyrdxlP-dep_Trfase"/>
</dbReference>
<dbReference type="PANTHER" id="PTHR43092:SF2">
    <property type="entry name" value="HERCYNYLCYSTEINE SULFOXIDE LYASE"/>
    <property type="match status" value="1"/>
</dbReference>
<keyword evidence="3" id="KW-0808">Transferase</keyword>
<dbReference type="InterPro" id="IPR000192">
    <property type="entry name" value="Aminotrans_V_dom"/>
</dbReference>
<dbReference type="EMBL" id="MSFO01000003">
    <property type="protein sequence ID" value="PLB49868.1"/>
    <property type="molecule type" value="Genomic_DNA"/>
</dbReference>
<dbReference type="AlphaFoldDB" id="A0A2I2GAH9"/>
<keyword evidence="4" id="KW-1185">Reference proteome</keyword>
<dbReference type="OrthoDB" id="5978656at2759"/>
<dbReference type="PANTHER" id="PTHR43092">
    <property type="entry name" value="L-CYSTEINE DESULFHYDRASE"/>
    <property type="match status" value="1"/>
</dbReference>
<accession>A0A2I2GAH9</accession>